<comment type="caution">
    <text evidence="2">The sequence shown here is derived from an EMBL/GenBank/DDBJ whole genome shotgun (WGS) entry which is preliminary data.</text>
</comment>
<reference evidence="2" key="1">
    <citation type="submission" date="2023-03" db="EMBL/GenBank/DDBJ databases">
        <title>Massive genome expansion in bonnet fungi (Mycena s.s.) driven by repeated elements and novel gene families across ecological guilds.</title>
        <authorList>
            <consortium name="Lawrence Berkeley National Laboratory"/>
            <person name="Harder C.B."/>
            <person name="Miyauchi S."/>
            <person name="Viragh M."/>
            <person name="Kuo A."/>
            <person name="Thoen E."/>
            <person name="Andreopoulos B."/>
            <person name="Lu D."/>
            <person name="Skrede I."/>
            <person name="Drula E."/>
            <person name="Henrissat B."/>
            <person name="Morin E."/>
            <person name="Kohler A."/>
            <person name="Barry K."/>
            <person name="LaButti K."/>
            <person name="Morin E."/>
            <person name="Salamov A."/>
            <person name="Lipzen A."/>
            <person name="Mereny Z."/>
            <person name="Hegedus B."/>
            <person name="Baldrian P."/>
            <person name="Stursova M."/>
            <person name="Weitz H."/>
            <person name="Taylor A."/>
            <person name="Grigoriev I.V."/>
            <person name="Nagy L.G."/>
            <person name="Martin F."/>
            <person name="Kauserud H."/>
        </authorList>
    </citation>
    <scope>NUCLEOTIDE SEQUENCE</scope>
    <source>
        <strain evidence="2">CBHHK188m</strain>
    </source>
</reference>
<dbReference type="SUPFAM" id="SSF53098">
    <property type="entry name" value="Ribonuclease H-like"/>
    <property type="match status" value="1"/>
</dbReference>
<accession>A0AAD7NG60</accession>
<keyword evidence="3" id="KW-1185">Reference proteome</keyword>
<proteinExistence type="predicted"/>
<dbReference type="InterPro" id="IPR012337">
    <property type="entry name" value="RNaseH-like_sf"/>
</dbReference>
<sequence>MSEQERVRGMQLAFLKTQIRLSVSFDGGDVGCGEDFYTVHANTSDGRSFLLEGFECTGVSHTTNWLAGVVLGVMKTVGIERFIASLSDGPPQTRGCRRRITEEAPTVLDMADPCHHMSLAVKDISQIPYFIPPIKVMRGTVRHFSQSKDSKNALKQLRSVDGIRGLETIGKTRFATLPWSSISLRANLNLKYNSSFIKDTPKTLDFEMKLNQYIAVTEGLARAIQCLEAAACNPADIYLIWLAVTAHIRAALTSSLLPESVCDEIRGVINYRWKEFFVTNPGHGTYLAAFYLNPKYVNSSIFKRPNPLASATITIPGKNKAPEPPIGVKNAKTFFTVAQYLFDQAVIEIEHGIDPTLMAYRKKKTAFSGKFKQQFAAYAQGEFPFNSPLGSMRPIDWWCALERSEHGGIIVSLALKLYSVVPHSMADERTVSVITWMNPALRNHEKVNTIFSFAQIRQWYRDQAKQKALADGTAKVRPAARPHPEVKFYNIEREIHSVDDQDELMDLDLDDIESDDESDEISVGVVEEAKKDWLDDSREVLPSSDTLFLEAGEVDLDSALLQDILAEWPGAAMQRSTTSVDDESEGMEDGDEEEDANATFTLGSW</sequence>
<name>A0AAD7NG60_9AGAR</name>
<dbReference type="Proteomes" id="UP001215280">
    <property type="component" value="Unassembled WGS sequence"/>
</dbReference>
<evidence type="ECO:0000313" key="2">
    <source>
        <dbReference type="EMBL" id="KAJ7758880.1"/>
    </source>
</evidence>
<evidence type="ECO:0000313" key="3">
    <source>
        <dbReference type="Proteomes" id="UP001215280"/>
    </source>
</evidence>
<dbReference type="AlphaFoldDB" id="A0AAD7NG60"/>
<feature type="compositionally biased region" description="Acidic residues" evidence="1">
    <location>
        <begin position="580"/>
        <end position="596"/>
    </location>
</feature>
<dbReference type="EMBL" id="JARJLG010000054">
    <property type="protein sequence ID" value="KAJ7758880.1"/>
    <property type="molecule type" value="Genomic_DNA"/>
</dbReference>
<gene>
    <name evidence="2" type="ORF">DFH07DRAFT_1024304</name>
</gene>
<feature type="region of interest" description="Disordered" evidence="1">
    <location>
        <begin position="571"/>
        <end position="605"/>
    </location>
</feature>
<protein>
    <submittedName>
        <fullName evidence="2">Ribonuclease H-like domain-containing protein</fullName>
    </submittedName>
</protein>
<organism evidence="2 3">
    <name type="scientific">Mycena maculata</name>
    <dbReference type="NCBI Taxonomy" id="230809"/>
    <lineage>
        <taxon>Eukaryota</taxon>
        <taxon>Fungi</taxon>
        <taxon>Dikarya</taxon>
        <taxon>Basidiomycota</taxon>
        <taxon>Agaricomycotina</taxon>
        <taxon>Agaricomycetes</taxon>
        <taxon>Agaricomycetidae</taxon>
        <taxon>Agaricales</taxon>
        <taxon>Marasmiineae</taxon>
        <taxon>Mycenaceae</taxon>
        <taxon>Mycena</taxon>
    </lineage>
</organism>
<evidence type="ECO:0000256" key="1">
    <source>
        <dbReference type="SAM" id="MobiDB-lite"/>
    </source>
</evidence>